<keyword evidence="2" id="KW-0813">Transport</keyword>
<feature type="transmembrane region" description="Helical" evidence="7">
    <location>
        <begin position="177"/>
        <end position="199"/>
    </location>
</feature>
<dbReference type="PANTHER" id="PTHR43791">
    <property type="entry name" value="PERMEASE-RELATED"/>
    <property type="match status" value="1"/>
</dbReference>
<comment type="subcellular location">
    <subcellularLocation>
        <location evidence="1">Membrane</location>
        <topology evidence="1">Multi-pass membrane protein</topology>
    </subcellularLocation>
</comment>
<dbReference type="Pfam" id="PF07690">
    <property type="entry name" value="MFS_1"/>
    <property type="match status" value="1"/>
</dbReference>
<dbReference type="FunFam" id="1.20.1250.20:FF:000065">
    <property type="entry name" value="Putative MFS pantothenate transporter"/>
    <property type="match status" value="1"/>
</dbReference>
<dbReference type="PANTHER" id="PTHR43791:SF64">
    <property type="entry name" value="MAJOR FACILITATOR SUPERFAMILY (MFS) PROFILE DOMAIN-CONTAINING PROTEIN"/>
    <property type="match status" value="1"/>
</dbReference>
<feature type="transmembrane region" description="Helical" evidence="7">
    <location>
        <begin position="211"/>
        <end position="233"/>
    </location>
</feature>
<organism evidence="9 10">
    <name type="scientific">Exophiala xenobiotica</name>
    <dbReference type="NCBI Taxonomy" id="348802"/>
    <lineage>
        <taxon>Eukaryota</taxon>
        <taxon>Fungi</taxon>
        <taxon>Dikarya</taxon>
        <taxon>Ascomycota</taxon>
        <taxon>Pezizomycotina</taxon>
        <taxon>Eurotiomycetes</taxon>
        <taxon>Chaetothyriomycetidae</taxon>
        <taxon>Chaetothyriales</taxon>
        <taxon>Herpotrichiellaceae</taxon>
        <taxon>Exophiala</taxon>
    </lineage>
</organism>
<evidence type="ECO:0000313" key="10">
    <source>
        <dbReference type="Proteomes" id="UP000054342"/>
    </source>
</evidence>
<dbReference type="GO" id="GO:0016020">
    <property type="term" value="C:membrane"/>
    <property type="evidence" value="ECO:0007669"/>
    <property type="project" value="UniProtKB-SubCell"/>
</dbReference>
<feature type="transmembrane region" description="Helical" evidence="7">
    <location>
        <begin position="383"/>
        <end position="403"/>
    </location>
</feature>
<keyword evidence="3 7" id="KW-0812">Transmembrane</keyword>
<protein>
    <recommendedName>
        <fullName evidence="8">Major facilitator superfamily (MFS) profile domain-containing protein</fullName>
    </recommendedName>
</protein>
<dbReference type="InterPro" id="IPR020846">
    <property type="entry name" value="MFS_dom"/>
</dbReference>
<dbReference type="SUPFAM" id="SSF103473">
    <property type="entry name" value="MFS general substrate transporter"/>
    <property type="match status" value="1"/>
</dbReference>
<accession>A0A0D2ECN8</accession>
<dbReference type="GO" id="GO:0022857">
    <property type="term" value="F:transmembrane transporter activity"/>
    <property type="evidence" value="ECO:0007669"/>
    <property type="project" value="InterPro"/>
</dbReference>
<evidence type="ECO:0000256" key="1">
    <source>
        <dbReference type="ARBA" id="ARBA00004141"/>
    </source>
</evidence>
<keyword evidence="5 7" id="KW-0472">Membrane</keyword>
<reference evidence="9 10" key="1">
    <citation type="submission" date="2015-01" db="EMBL/GenBank/DDBJ databases">
        <title>The Genome Sequence of Exophiala xenobiotica CBS118157.</title>
        <authorList>
            <consortium name="The Broad Institute Genomics Platform"/>
            <person name="Cuomo C."/>
            <person name="de Hoog S."/>
            <person name="Gorbushina A."/>
            <person name="Stielow B."/>
            <person name="Teixiera M."/>
            <person name="Abouelleil A."/>
            <person name="Chapman S.B."/>
            <person name="Priest M."/>
            <person name="Young S.K."/>
            <person name="Wortman J."/>
            <person name="Nusbaum C."/>
            <person name="Birren B."/>
        </authorList>
    </citation>
    <scope>NUCLEOTIDE SEQUENCE [LARGE SCALE GENOMIC DNA]</scope>
    <source>
        <strain evidence="9 10">CBS 118157</strain>
    </source>
</reference>
<dbReference type="Gene3D" id="1.20.1250.20">
    <property type="entry name" value="MFS general substrate transporter like domains"/>
    <property type="match status" value="2"/>
</dbReference>
<dbReference type="HOGENOM" id="CLU_001265_4_4_1"/>
<dbReference type="InterPro" id="IPR011701">
    <property type="entry name" value="MFS"/>
</dbReference>
<evidence type="ECO:0000256" key="7">
    <source>
        <dbReference type="SAM" id="Phobius"/>
    </source>
</evidence>
<feature type="transmembrane region" description="Helical" evidence="7">
    <location>
        <begin position="415"/>
        <end position="436"/>
    </location>
</feature>
<evidence type="ECO:0000313" key="9">
    <source>
        <dbReference type="EMBL" id="KIW53128.1"/>
    </source>
</evidence>
<dbReference type="EMBL" id="KN847321">
    <property type="protein sequence ID" value="KIW53128.1"/>
    <property type="molecule type" value="Genomic_DNA"/>
</dbReference>
<dbReference type="Proteomes" id="UP000054342">
    <property type="component" value="Unassembled WGS sequence"/>
</dbReference>
<dbReference type="OrthoDB" id="3639251at2759"/>
<feature type="domain" description="Major facilitator superfamily (MFS) profile" evidence="8">
    <location>
        <begin position="51"/>
        <end position="479"/>
    </location>
</feature>
<dbReference type="AlphaFoldDB" id="A0A0D2ECN8"/>
<evidence type="ECO:0000256" key="3">
    <source>
        <dbReference type="ARBA" id="ARBA00022692"/>
    </source>
</evidence>
<evidence type="ECO:0000256" key="2">
    <source>
        <dbReference type="ARBA" id="ARBA00022448"/>
    </source>
</evidence>
<gene>
    <name evidence="9" type="ORF">PV05_08722</name>
</gene>
<evidence type="ECO:0000256" key="5">
    <source>
        <dbReference type="ARBA" id="ARBA00023136"/>
    </source>
</evidence>
<evidence type="ECO:0000256" key="6">
    <source>
        <dbReference type="ARBA" id="ARBA00037968"/>
    </source>
</evidence>
<evidence type="ECO:0000259" key="8">
    <source>
        <dbReference type="PROSITE" id="PS50850"/>
    </source>
</evidence>
<feature type="transmembrane region" description="Helical" evidence="7">
    <location>
        <begin position="84"/>
        <end position="105"/>
    </location>
</feature>
<name>A0A0D2ECN8_9EURO</name>
<proteinExistence type="inferred from homology"/>
<sequence>MALNSQSHQTSPLEDGTIVDPNARVDLTTGAVFGKKSKAERLFVARLDFILLPFLCISQVIKFLDQQNISAAYVSGMKEELNVVGVQYNLFSTFFFIGYAIFLVPSQIIMTRVRPSTWLPSLELIWGILTLAQYKAQNVETLYGLRFCIGLLESSCYPGAIMLLYAWYTPRELGFRIGLYASCQFIGTMLAGALQAAIYTNLNGHTGLSGWRWMFVINGSMTMVVALFGYILIPDYPSRTNPRASFWLKTHHVNEGQLRMAKFRRRDNKPFTVAAVVRAVKGPLFYFFVILFPACVMAQQGYNYFNLFLKALKNPDGTPVWSVQQVNAIPIGGNAITVVMLWVYSFLSDYYQTRWIPIMIQATLGLIPSIIMIVWDVPLGAKYFAFFMTYFSSCTAPPIYTWISDMLPHDPEQRAFISGFMNAFWYAVGSWSNVLIWPTYEVPHYSHAWQISLGCWLLVLVEVSVLRYYEIKVVRPRNVRLAQELYEETHQGQMTLGLVVSEPEEPNTKLTEEGNTVKVASVPELEDAIAHTGKRA</sequence>
<comment type="similarity">
    <text evidence="6">Belongs to the major facilitator superfamily. Allantoate permease family.</text>
</comment>
<feature type="transmembrane region" description="Helical" evidence="7">
    <location>
        <begin position="43"/>
        <end position="64"/>
    </location>
</feature>
<dbReference type="InterPro" id="IPR036259">
    <property type="entry name" value="MFS_trans_sf"/>
</dbReference>
<feature type="transmembrane region" description="Helical" evidence="7">
    <location>
        <begin position="325"/>
        <end position="344"/>
    </location>
</feature>
<dbReference type="RefSeq" id="XP_013313712.1">
    <property type="nucleotide sequence ID" value="XM_013458258.1"/>
</dbReference>
<feature type="transmembrane region" description="Helical" evidence="7">
    <location>
        <begin position="284"/>
        <end position="305"/>
    </location>
</feature>
<keyword evidence="10" id="KW-1185">Reference proteome</keyword>
<feature type="transmembrane region" description="Helical" evidence="7">
    <location>
        <begin position="356"/>
        <end position="377"/>
    </location>
</feature>
<feature type="transmembrane region" description="Helical" evidence="7">
    <location>
        <begin position="448"/>
        <end position="469"/>
    </location>
</feature>
<dbReference type="PROSITE" id="PS50850">
    <property type="entry name" value="MFS"/>
    <property type="match status" value="1"/>
</dbReference>
<keyword evidence="4 7" id="KW-1133">Transmembrane helix</keyword>
<dbReference type="GeneID" id="25330630"/>
<evidence type="ECO:0000256" key="4">
    <source>
        <dbReference type="ARBA" id="ARBA00022989"/>
    </source>
</evidence>